<dbReference type="InParanoid" id="A0A061EHC5"/>
<gene>
    <name evidence="2" type="ORF">TCM_019320</name>
</gene>
<evidence type="ECO:0000313" key="3">
    <source>
        <dbReference type="Proteomes" id="UP000026915"/>
    </source>
</evidence>
<name>A0A061EHC5_THECC</name>
<sequence length="225" mass="24132">MLKISLTVAKKVTSRDNVPHFRQSNDMRDPKIGQWLGASGHRLIWCRASRRSSLSGAAPAAAPLSLPPFGAPSPRARSSLLLLPSPAANNQAVAPPTGGKPAQISLLLPAANTPPTGSKHSQAFTPPTGSKQPSCCSSYRRQTSPDFSPPTGSKQPSCFSIFLFCPALLCLEKLPPCCRFSPSHLYPISGLWRGRSSTALSLGTQGQVPLTCQTRIFRVWQNMVM</sequence>
<feature type="compositionally biased region" description="Polar residues" evidence="1">
    <location>
        <begin position="113"/>
        <end position="150"/>
    </location>
</feature>
<feature type="region of interest" description="Disordered" evidence="1">
    <location>
        <begin position="110"/>
        <end position="150"/>
    </location>
</feature>
<dbReference type="AlphaFoldDB" id="A0A061EHC5"/>
<organism evidence="2 3">
    <name type="scientific">Theobroma cacao</name>
    <name type="common">Cacao</name>
    <name type="synonym">Cocoa</name>
    <dbReference type="NCBI Taxonomy" id="3641"/>
    <lineage>
        <taxon>Eukaryota</taxon>
        <taxon>Viridiplantae</taxon>
        <taxon>Streptophyta</taxon>
        <taxon>Embryophyta</taxon>
        <taxon>Tracheophyta</taxon>
        <taxon>Spermatophyta</taxon>
        <taxon>Magnoliopsida</taxon>
        <taxon>eudicotyledons</taxon>
        <taxon>Gunneridae</taxon>
        <taxon>Pentapetalae</taxon>
        <taxon>rosids</taxon>
        <taxon>malvids</taxon>
        <taxon>Malvales</taxon>
        <taxon>Malvaceae</taxon>
        <taxon>Byttnerioideae</taxon>
        <taxon>Theobroma</taxon>
    </lineage>
</organism>
<evidence type="ECO:0000256" key="1">
    <source>
        <dbReference type="SAM" id="MobiDB-lite"/>
    </source>
</evidence>
<keyword evidence="3" id="KW-1185">Reference proteome</keyword>
<dbReference type="EMBL" id="CM001882">
    <property type="protein sequence ID" value="EOY04058.1"/>
    <property type="molecule type" value="Genomic_DNA"/>
</dbReference>
<dbReference type="Gramene" id="EOY04058">
    <property type="protein sequence ID" value="EOY04058"/>
    <property type="gene ID" value="TCM_019320"/>
</dbReference>
<protein>
    <submittedName>
        <fullName evidence="2">Uncharacterized protein</fullName>
    </submittedName>
</protein>
<evidence type="ECO:0000313" key="2">
    <source>
        <dbReference type="EMBL" id="EOY04058.1"/>
    </source>
</evidence>
<reference evidence="2 3" key="1">
    <citation type="journal article" date="2013" name="Genome Biol.">
        <title>The genome sequence of the most widely cultivated cacao type and its use to identify candidate genes regulating pod color.</title>
        <authorList>
            <person name="Motamayor J.C."/>
            <person name="Mockaitis K."/>
            <person name="Schmutz J."/>
            <person name="Haiminen N."/>
            <person name="Iii D.L."/>
            <person name="Cornejo O."/>
            <person name="Findley S.D."/>
            <person name="Zheng P."/>
            <person name="Utro F."/>
            <person name="Royaert S."/>
            <person name="Saski C."/>
            <person name="Jenkins J."/>
            <person name="Podicheti R."/>
            <person name="Zhao M."/>
            <person name="Scheffler B.E."/>
            <person name="Stack J.C."/>
            <person name="Feltus F.A."/>
            <person name="Mustiga G.M."/>
            <person name="Amores F."/>
            <person name="Phillips W."/>
            <person name="Marelli J.P."/>
            <person name="May G.D."/>
            <person name="Shapiro H."/>
            <person name="Ma J."/>
            <person name="Bustamante C.D."/>
            <person name="Schnell R.J."/>
            <person name="Main D."/>
            <person name="Gilbert D."/>
            <person name="Parida L."/>
            <person name="Kuhn D.N."/>
        </authorList>
    </citation>
    <scope>NUCLEOTIDE SEQUENCE [LARGE SCALE GENOMIC DNA]</scope>
    <source>
        <strain evidence="3">cv. Matina 1-6</strain>
    </source>
</reference>
<dbReference type="Proteomes" id="UP000026915">
    <property type="component" value="Chromosome 4"/>
</dbReference>
<accession>A0A061EHC5</accession>
<dbReference type="HOGENOM" id="CLU_1231747_0_0_1"/>
<proteinExistence type="predicted"/>